<dbReference type="GO" id="GO:0046872">
    <property type="term" value="F:metal ion binding"/>
    <property type="evidence" value="ECO:0007669"/>
    <property type="project" value="UniProtKB-KW"/>
</dbReference>
<accession>A0A4R3MWR1</accession>
<dbReference type="Pfam" id="PF01903">
    <property type="entry name" value="CbiX"/>
    <property type="match status" value="1"/>
</dbReference>
<gene>
    <name evidence="3" type="ORF">EDC35_105144</name>
</gene>
<comment type="caution">
    <text evidence="3">The sequence shown here is derived from an EMBL/GenBank/DDBJ whole genome shotgun (WGS) entry which is preliminary data.</text>
</comment>
<evidence type="ECO:0000256" key="2">
    <source>
        <dbReference type="ARBA" id="ARBA00023239"/>
    </source>
</evidence>
<reference evidence="3 4" key="1">
    <citation type="submission" date="2019-03" db="EMBL/GenBank/DDBJ databases">
        <title>Genomic Encyclopedia of Type Strains, Phase IV (KMG-IV): sequencing the most valuable type-strain genomes for metagenomic binning, comparative biology and taxonomic classification.</title>
        <authorList>
            <person name="Goeker M."/>
        </authorList>
    </citation>
    <scope>NUCLEOTIDE SEQUENCE [LARGE SCALE GENOMIC DNA]</scope>
    <source>
        <strain evidence="3 4">DSM 13587</strain>
    </source>
</reference>
<dbReference type="GO" id="GO:0016829">
    <property type="term" value="F:lyase activity"/>
    <property type="evidence" value="ECO:0007669"/>
    <property type="project" value="UniProtKB-KW"/>
</dbReference>
<dbReference type="Gene3D" id="3.40.50.1400">
    <property type="match status" value="2"/>
</dbReference>
<dbReference type="Proteomes" id="UP000295717">
    <property type="component" value="Unassembled WGS sequence"/>
</dbReference>
<keyword evidence="2" id="KW-0456">Lyase</keyword>
<protein>
    <submittedName>
        <fullName evidence="3">Sirohydrochlorin ferrochelatase</fullName>
    </submittedName>
</protein>
<evidence type="ECO:0000313" key="4">
    <source>
        <dbReference type="Proteomes" id="UP000295717"/>
    </source>
</evidence>
<proteinExistence type="predicted"/>
<dbReference type="RefSeq" id="WP_132977313.1">
    <property type="nucleotide sequence ID" value="NZ_SMAO01000005.1"/>
</dbReference>
<dbReference type="SUPFAM" id="SSF53800">
    <property type="entry name" value="Chelatase"/>
    <property type="match status" value="1"/>
</dbReference>
<evidence type="ECO:0000256" key="1">
    <source>
        <dbReference type="ARBA" id="ARBA00022723"/>
    </source>
</evidence>
<dbReference type="OrthoDB" id="6146280at2"/>
<evidence type="ECO:0000313" key="3">
    <source>
        <dbReference type="EMBL" id="TCT20705.1"/>
    </source>
</evidence>
<dbReference type="PANTHER" id="PTHR33542:SF3">
    <property type="entry name" value="SIROHYDROCHLORIN FERROCHELATASE, CHLOROPLASTIC"/>
    <property type="match status" value="1"/>
</dbReference>
<dbReference type="InterPro" id="IPR002762">
    <property type="entry name" value="CbiX-like"/>
</dbReference>
<keyword evidence="1" id="KW-0479">Metal-binding</keyword>
<organism evidence="3 4">
    <name type="scientific">Thiobaca trueperi</name>
    <dbReference type="NCBI Taxonomy" id="127458"/>
    <lineage>
        <taxon>Bacteria</taxon>
        <taxon>Pseudomonadati</taxon>
        <taxon>Pseudomonadota</taxon>
        <taxon>Gammaproteobacteria</taxon>
        <taxon>Chromatiales</taxon>
        <taxon>Chromatiaceae</taxon>
        <taxon>Thiobaca</taxon>
    </lineage>
</organism>
<sequence length="275" mass="30241">MRTILLLDNGSRRANSILNLRRLAGRLAERIGEPVHPVSLLHADQIPPAQLDDQPADILAPSLRRLLTEGVRDLVLIPLFFGPSRALSAFVPETAAALADEFGPFRLRIAPELCPLPAGEPRLVDILTDHIRQTAESAGFMPLRVVLVDHGSPLPAVTAVRRWLGDELRQRLGREMRIDEAAMERRAGVEYDFNGELLEDQLRRLADADPMTPIVLAMLFLSAGRHAGPGGDIDAIRTRIEADYPGLRIHPSPLVGSHPGLIEILVSRLKQTGRL</sequence>
<dbReference type="AlphaFoldDB" id="A0A4R3MWR1"/>
<dbReference type="EMBL" id="SMAO01000005">
    <property type="protein sequence ID" value="TCT20705.1"/>
    <property type="molecule type" value="Genomic_DNA"/>
</dbReference>
<dbReference type="PANTHER" id="PTHR33542">
    <property type="entry name" value="SIROHYDROCHLORIN FERROCHELATASE, CHLOROPLASTIC"/>
    <property type="match status" value="1"/>
</dbReference>
<keyword evidence="4" id="KW-1185">Reference proteome</keyword>
<dbReference type="InterPro" id="IPR050963">
    <property type="entry name" value="Sirohydro_Cobaltochel/CbiX"/>
</dbReference>
<name>A0A4R3MWR1_9GAMM</name>